<protein>
    <recommendedName>
        <fullName evidence="5">Pectinesterase</fullName>
        <ecNumber evidence="5">3.1.1.11</ecNumber>
    </recommendedName>
</protein>
<dbReference type="InterPro" id="IPR033131">
    <property type="entry name" value="Pectinesterase_Asp_AS"/>
</dbReference>
<proteinExistence type="inferred from homology"/>
<evidence type="ECO:0000313" key="7">
    <source>
        <dbReference type="EMBL" id="MEA5139220.1"/>
    </source>
</evidence>
<dbReference type="InterPro" id="IPR000070">
    <property type="entry name" value="Pectinesterase_cat"/>
</dbReference>
<accession>A0ABU5Q8Q3</accession>
<dbReference type="RefSeq" id="WP_323296378.1">
    <property type="nucleotide sequence ID" value="NZ_JAYFUM010000008.1"/>
</dbReference>
<reference evidence="7 8" key="1">
    <citation type="submission" date="2023-12" db="EMBL/GenBank/DDBJ databases">
        <title>Novel species of the genus Arcicella isolated from rivers.</title>
        <authorList>
            <person name="Lu H."/>
        </authorList>
    </citation>
    <scope>NUCLEOTIDE SEQUENCE [LARGE SCALE GENOMIC DNA]</scope>
    <source>
        <strain evidence="7 8">KCTC 23307</strain>
    </source>
</reference>
<dbReference type="InterPro" id="IPR012334">
    <property type="entry name" value="Pectin_lyas_fold"/>
</dbReference>
<dbReference type="EMBL" id="JAYFUM010000008">
    <property type="protein sequence ID" value="MEA5139220.1"/>
    <property type="molecule type" value="Genomic_DNA"/>
</dbReference>
<comment type="caution">
    <text evidence="7">The sequence shown here is derived from an EMBL/GenBank/DDBJ whole genome shotgun (WGS) entry which is preliminary data.</text>
</comment>
<dbReference type="Pfam" id="PF01095">
    <property type="entry name" value="Pectinesterase"/>
    <property type="match status" value="1"/>
</dbReference>
<name>A0ABU5Q8Q3_9BACT</name>
<comment type="similarity">
    <text evidence="1">Belongs to the pectinesterase family.</text>
</comment>
<feature type="signal peptide" evidence="5">
    <location>
        <begin position="1"/>
        <end position="21"/>
    </location>
</feature>
<evidence type="ECO:0000256" key="1">
    <source>
        <dbReference type="ARBA" id="ARBA00008891"/>
    </source>
</evidence>
<dbReference type="InterPro" id="IPR018040">
    <property type="entry name" value="Pectinesterase_Tyr_AS"/>
</dbReference>
<evidence type="ECO:0000256" key="2">
    <source>
        <dbReference type="ARBA" id="ARBA00022801"/>
    </source>
</evidence>
<dbReference type="SUPFAM" id="SSF51126">
    <property type="entry name" value="Pectin lyase-like"/>
    <property type="match status" value="1"/>
</dbReference>
<keyword evidence="2 5" id="KW-0378">Hydrolase</keyword>
<dbReference type="PROSITE" id="PS00503">
    <property type="entry name" value="PECTINESTERASE_2"/>
    <property type="match status" value="1"/>
</dbReference>
<keyword evidence="8" id="KW-1185">Reference proteome</keyword>
<keyword evidence="3 5" id="KW-0063">Aspartyl esterase</keyword>
<feature type="active site" evidence="4">
    <location>
        <position position="182"/>
    </location>
</feature>
<dbReference type="PROSITE" id="PS00800">
    <property type="entry name" value="PECTINESTERASE_1"/>
    <property type="match status" value="1"/>
</dbReference>
<dbReference type="EC" id="3.1.1.11" evidence="5"/>
<evidence type="ECO:0000256" key="5">
    <source>
        <dbReference type="RuleBase" id="RU000589"/>
    </source>
</evidence>
<dbReference type="InterPro" id="IPR011050">
    <property type="entry name" value="Pectin_lyase_fold/virulence"/>
</dbReference>
<dbReference type="PROSITE" id="PS51257">
    <property type="entry name" value="PROKAR_LIPOPROTEIN"/>
    <property type="match status" value="1"/>
</dbReference>
<dbReference type="PANTHER" id="PTHR31321:SF57">
    <property type="entry name" value="PECTINESTERASE 53-RELATED"/>
    <property type="match status" value="1"/>
</dbReference>
<feature type="chain" id="PRO_5044956726" description="Pectinesterase" evidence="5">
    <location>
        <begin position="22"/>
        <end position="321"/>
    </location>
</feature>
<gene>
    <name evidence="7" type="ORF">VB248_08745</name>
</gene>
<dbReference type="Gene3D" id="2.160.20.10">
    <property type="entry name" value="Single-stranded right-handed beta-helix, Pectin lyase-like"/>
    <property type="match status" value="1"/>
</dbReference>
<comment type="pathway">
    <text evidence="5">Glycan metabolism; pectin degradation; 2-dehydro-3-deoxy-D-gluconate from pectin: step 1/5.</text>
</comment>
<organism evidence="7 8">
    <name type="scientific">Arcicella rigui</name>
    <dbReference type="NCBI Taxonomy" id="797020"/>
    <lineage>
        <taxon>Bacteria</taxon>
        <taxon>Pseudomonadati</taxon>
        <taxon>Bacteroidota</taxon>
        <taxon>Cytophagia</taxon>
        <taxon>Cytophagales</taxon>
        <taxon>Flectobacillaceae</taxon>
        <taxon>Arcicella</taxon>
    </lineage>
</organism>
<evidence type="ECO:0000259" key="6">
    <source>
        <dbReference type="Pfam" id="PF01095"/>
    </source>
</evidence>
<sequence>MSKISSFLLVLFFSCFHLINASPTKRWVVAKNGSGDFSTLQEAFNAVPLNNRIPTTIYIKNGIYQEKLILDSTKNFVILIGESAKNTILTYDDFSGKVTKEGIKLGTTTSTSTRIVADNFTAKNITFANSAGPVGQAVAMLVDGDKARFFNCRFLGFQDTLYPKRAGTRQYYKNCYIEGTVDFIFGWAIAYFDHCELVGKLDAGYFTAASTPQNQAFGFVFNHCKIGGTAPAESYYLGRPWRDYAQTVFISCEMSNIVKVEGWHNWYKINAEKTAFYAEYQSKGKGGNTERRVKWAKQLSKDEVKKYKAKNVLSGSDGWRF</sequence>
<evidence type="ECO:0000313" key="8">
    <source>
        <dbReference type="Proteomes" id="UP001302949"/>
    </source>
</evidence>
<dbReference type="PANTHER" id="PTHR31321">
    <property type="entry name" value="ACYL-COA THIOESTER HYDROLASE YBHC-RELATED"/>
    <property type="match status" value="1"/>
</dbReference>
<feature type="domain" description="Pectinesterase catalytic" evidence="6">
    <location>
        <begin position="28"/>
        <end position="315"/>
    </location>
</feature>
<keyword evidence="5" id="KW-0732">Signal</keyword>
<evidence type="ECO:0000256" key="3">
    <source>
        <dbReference type="ARBA" id="ARBA00023085"/>
    </source>
</evidence>
<comment type="catalytic activity">
    <reaction evidence="5">
        <text>[(1-&gt;4)-alpha-D-galacturonosyl methyl ester](n) + n H2O = [(1-&gt;4)-alpha-D-galacturonosyl](n) + n methanol + n H(+)</text>
        <dbReference type="Rhea" id="RHEA:22380"/>
        <dbReference type="Rhea" id="RHEA-COMP:14570"/>
        <dbReference type="Rhea" id="RHEA-COMP:14573"/>
        <dbReference type="ChEBI" id="CHEBI:15377"/>
        <dbReference type="ChEBI" id="CHEBI:15378"/>
        <dbReference type="ChEBI" id="CHEBI:17790"/>
        <dbReference type="ChEBI" id="CHEBI:140522"/>
        <dbReference type="ChEBI" id="CHEBI:140523"/>
        <dbReference type="EC" id="3.1.1.11"/>
    </reaction>
</comment>
<evidence type="ECO:0000256" key="4">
    <source>
        <dbReference type="PROSITE-ProRule" id="PRU10040"/>
    </source>
</evidence>
<dbReference type="Proteomes" id="UP001302949">
    <property type="component" value="Unassembled WGS sequence"/>
</dbReference>